<dbReference type="AlphaFoldDB" id="A0AB34KAM4"/>
<gene>
    <name evidence="1" type="ORF">AB1Y20_001289</name>
</gene>
<keyword evidence="2" id="KW-1185">Reference proteome</keyword>
<sequence>MIVQHGVCSPIGWSPEGHGPNCTFVGDHAWMQQTHIAARAPSIIMGACARNVRSALEKHTRPWAEKVLDLTGGGMLIFEDEQRAGDPDGSRKYMMEWASVDKRVRLILAQQLLYPKWSRTQRLALCRNMLAREAAYHLPTSGMFISFDVDCEFPSPAAMLQLLLDGVRLQAKREFDEQRAITARPARHAWSTWDVVTVNSVLEVKCGRPVLVQYPKRNIRVLANGSVS</sequence>
<protein>
    <submittedName>
        <fullName evidence="1">Uncharacterized protein</fullName>
    </submittedName>
</protein>
<dbReference type="EMBL" id="JBGBPQ010000001">
    <property type="protein sequence ID" value="KAL1530382.1"/>
    <property type="molecule type" value="Genomic_DNA"/>
</dbReference>
<name>A0AB34KAM4_PRYPA</name>
<comment type="caution">
    <text evidence="1">The sequence shown here is derived from an EMBL/GenBank/DDBJ whole genome shotgun (WGS) entry which is preliminary data.</text>
</comment>
<evidence type="ECO:0000313" key="2">
    <source>
        <dbReference type="Proteomes" id="UP001515480"/>
    </source>
</evidence>
<dbReference type="Proteomes" id="UP001515480">
    <property type="component" value="Unassembled WGS sequence"/>
</dbReference>
<proteinExistence type="predicted"/>
<evidence type="ECO:0000313" key="1">
    <source>
        <dbReference type="EMBL" id="KAL1530382.1"/>
    </source>
</evidence>
<reference evidence="1 2" key="1">
    <citation type="journal article" date="2024" name="Science">
        <title>Giant polyketide synthase enzymes in the biosynthesis of giant marine polyether toxins.</title>
        <authorList>
            <person name="Fallon T.R."/>
            <person name="Shende V.V."/>
            <person name="Wierzbicki I.H."/>
            <person name="Pendleton A.L."/>
            <person name="Watervoot N.F."/>
            <person name="Auber R.P."/>
            <person name="Gonzalez D.J."/>
            <person name="Wisecaver J.H."/>
            <person name="Moore B.S."/>
        </authorList>
    </citation>
    <scope>NUCLEOTIDE SEQUENCE [LARGE SCALE GENOMIC DNA]</scope>
    <source>
        <strain evidence="1 2">12B1</strain>
    </source>
</reference>
<organism evidence="1 2">
    <name type="scientific">Prymnesium parvum</name>
    <name type="common">Toxic golden alga</name>
    <dbReference type="NCBI Taxonomy" id="97485"/>
    <lineage>
        <taxon>Eukaryota</taxon>
        <taxon>Haptista</taxon>
        <taxon>Haptophyta</taxon>
        <taxon>Prymnesiophyceae</taxon>
        <taxon>Prymnesiales</taxon>
        <taxon>Prymnesiaceae</taxon>
        <taxon>Prymnesium</taxon>
    </lineage>
</organism>
<accession>A0AB34KAM4</accession>